<accession>A0ABW8A554</accession>
<evidence type="ECO:0000313" key="3">
    <source>
        <dbReference type="Proteomes" id="UP001612928"/>
    </source>
</evidence>
<dbReference type="SUPFAM" id="SSF140453">
    <property type="entry name" value="EsxAB dimer-like"/>
    <property type="match status" value="1"/>
</dbReference>
<dbReference type="InterPro" id="IPR036689">
    <property type="entry name" value="ESAT-6-like_sf"/>
</dbReference>
<dbReference type="Gene3D" id="1.10.287.1060">
    <property type="entry name" value="ESAT-6-like"/>
    <property type="match status" value="1"/>
</dbReference>
<feature type="compositionally biased region" description="Low complexity" evidence="1">
    <location>
        <begin position="365"/>
        <end position="391"/>
    </location>
</feature>
<feature type="compositionally biased region" description="Polar residues" evidence="1">
    <location>
        <begin position="268"/>
        <end position="280"/>
    </location>
</feature>
<keyword evidence="3" id="KW-1185">Reference proteome</keyword>
<evidence type="ECO:0000256" key="1">
    <source>
        <dbReference type="SAM" id="MobiDB-lite"/>
    </source>
</evidence>
<feature type="compositionally biased region" description="Pro residues" evidence="1">
    <location>
        <begin position="191"/>
        <end position="200"/>
    </location>
</feature>
<feature type="compositionally biased region" description="Low complexity" evidence="1">
    <location>
        <begin position="281"/>
        <end position="293"/>
    </location>
</feature>
<feature type="compositionally biased region" description="Polar residues" evidence="1">
    <location>
        <begin position="319"/>
        <end position="355"/>
    </location>
</feature>
<gene>
    <name evidence="2" type="ORF">ACIBP5_14775</name>
</gene>
<feature type="region of interest" description="Disordered" evidence="1">
    <location>
        <begin position="187"/>
        <end position="391"/>
    </location>
</feature>
<dbReference type="Pfam" id="PF06013">
    <property type="entry name" value="WXG100"/>
    <property type="match status" value="1"/>
</dbReference>
<proteinExistence type="predicted"/>
<protein>
    <submittedName>
        <fullName evidence="2">WXG100 family type VII secretion target</fullName>
    </submittedName>
</protein>
<name>A0ABW8A554_9ACTN</name>
<feature type="compositionally biased region" description="Gly residues" evidence="1">
    <location>
        <begin position="294"/>
        <end position="306"/>
    </location>
</feature>
<dbReference type="InterPro" id="IPR010310">
    <property type="entry name" value="T7SS_ESAT-6-like"/>
</dbReference>
<organism evidence="2 3">
    <name type="scientific">Nonomuraea indica</name>
    <dbReference type="NCBI Taxonomy" id="1581193"/>
    <lineage>
        <taxon>Bacteria</taxon>
        <taxon>Bacillati</taxon>
        <taxon>Actinomycetota</taxon>
        <taxon>Actinomycetes</taxon>
        <taxon>Streptosporangiales</taxon>
        <taxon>Streptosporangiaceae</taxon>
        <taxon>Nonomuraea</taxon>
    </lineage>
</organism>
<comment type="caution">
    <text evidence="2">The sequence shown here is derived from an EMBL/GenBank/DDBJ whole genome shotgun (WGS) entry which is preliminary data.</text>
</comment>
<feature type="compositionally biased region" description="Polar residues" evidence="1">
    <location>
        <begin position="226"/>
        <end position="242"/>
    </location>
</feature>
<dbReference type="EMBL" id="JBITMB010000003">
    <property type="protein sequence ID" value="MFI7441217.1"/>
    <property type="molecule type" value="Genomic_DNA"/>
</dbReference>
<reference evidence="2 3" key="1">
    <citation type="submission" date="2024-10" db="EMBL/GenBank/DDBJ databases">
        <title>The Natural Products Discovery Center: Release of the First 8490 Sequenced Strains for Exploring Actinobacteria Biosynthetic Diversity.</title>
        <authorList>
            <person name="Kalkreuter E."/>
            <person name="Kautsar S.A."/>
            <person name="Yang D."/>
            <person name="Bader C.D."/>
            <person name="Teijaro C.N."/>
            <person name="Fluegel L."/>
            <person name="Davis C.M."/>
            <person name="Simpson J.R."/>
            <person name="Lauterbach L."/>
            <person name="Steele A.D."/>
            <person name="Gui C."/>
            <person name="Meng S."/>
            <person name="Li G."/>
            <person name="Viehrig K."/>
            <person name="Ye F."/>
            <person name="Su P."/>
            <person name="Kiefer A.F."/>
            <person name="Nichols A."/>
            <person name="Cepeda A.J."/>
            <person name="Yan W."/>
            <person name="Fan B."/>
            <person name="Jiang Y."/>
            <person name="Adhikari A."/>
            <person name="Zheng C.-J."/>
            <person name="Schuster L."/>
            <person name="Cowan T.M."/>
            <person name="Smanski M.J."/>
            <person name="Chevrette M.G."/>
            <person name="De Carvalho L.P.S."/>
            <person name="Shen B."/>
        </authorList>
    </citation>
    <scope>NUCLEOTIDE SEQUENCE [LARGE SCALE GENOMIC DNA]</scope>
    <source>
        <strain evidence="2 3">NPDC049503</strain>
    </source>
</reference>
<dbReference type="Proteomes" id="UP001612928">
    <property type="component" value="Unassembled WGS sequence"/>
</dbReference>
<dbReference type="RefSeq" id="WP_397021036.1">
    <property type="nucleotide sequence ID" value="NZ_JBITMB010000003.1"/>
</dbReference>
<sequence>MGDSTKKTHWIKTNCPTFGCETGGRSVAEVKNLFTALDPVTVRTAATSYTDASAKLVNALNAIDDVSAELAKIWEGESSVKAQKALRQLHDTIVNLAAGLDHMGKPLETLSSKIREHKEFVENATATWSNPIGDPGSWDDSMPGSFRTIDKGWEWGSQDELAGHHLKAFTEDLRQIHTRLPDYVEKELPDIEPPQGPQPDPTKVDLNGPRIPANVNQAGYDPSDFNPGQNGNGINQSTYQDRPTTDPRFPNGSDRPGFPGGTDGTDPNATDPNGTDPNGTDPNGVGNGTDPNGNGNGVGNGSGVGNGVNPTGRPGMPSTDPNFPNGSPTDVNGNTDPNSRINGSDPRSTFLSESQPRFDGTQFGNPAPTTTPTTYSNPTSSPTTSGTTPVVNTNYGSGYGNGMTAAEAAAARGTTLAGTTGMGAPMVPMGGAPGGGEERTNETSTWLKEEDDCWVGTFDNVVNDTIC</sequence>
<feature type="region of interest" description="Disordered" evidence="1">
    <location>
        <begin position="424"/>
        <end position="448"/>
    </location>
</feature>
<evidence type="ECO:0000313" key="2">
    <source>
        <dbReference type="EMBL" id="MFI7441217.1"/>
    </source>
</evidence>